<dbReference type="InterPro" id="IPR011256">
    <property type="entry name" value="Reg_factor_effector_dom_sf"/>
</dbReference>
<evidence type="ECO:0000256" key="7">
    <source>
        <dbReference type="SAM" id="MobiDB-lite"/>
    </source>
</evidence>
<feature type="compositionally biased region" description="Low complexity" evidence="7">
    <location>
        <begin position="197"/>
        <end position="214"/>
    </location>
</feature>
<evidence type="ECO:0000256" key="5">
    <source>
        <dbReference type="ARBA" id="ARBA00037673"/>
    </source>
</evidence>
<comment type="subcellular location">
    <subcellularLocation>
        <location evidence="1">Cytoplasm</location>
    </subcellularLocation>
</comment>
<gene>
    <name evidence="8" type="ORF">OCTVUL_1B017488</name>
</gene>
<dbReference type="PANTHER" id="PTHR11220">
    <property type="entry name" value="HEME-BINDING PROTEIN-RELATED"/>
    <property type="match status" value="1"/>
</dbReference>
<dbReference type="Gene3D" id="3.20.80.10">
    <property type="entry name" value="Regulatory factor, effector binding domain"/>
    <property type="match status" value="1"/>
</dbReference>
<comment type="function">
    <text evidence="5">May bind free porphyrinogens that may be present in the cell and thus facilitate removal of these potentially toxic compound. Binds with a high affinity to one molecule of heme or porphyrins. It binds metalloporphyrins, free porphyrins and N-methylprotoporphyrin with similar affinities.</text>
</comment>
<protein>
    <recommendedName>
        <fullName evidence="6">Heme-binding protein 1</fullName>
    </recommendedName>
</protein>
<dbReference type="PANTHER" id="PTHR11220:SF1">
    <property type="entry name" value="HEME-BINDING PROTEIN 2"/>
    <property type="match status" value="1"/>
</dbReference>
<dbReference type="EMBL" id="OX597843">
    <property type="protein sequence ID" value="CAI9744217.1"/>
    <property type="molecule type" value="Genomic_DNA"/>
</dbReference>
<evidence type="ECO:0000256" key="2">
    <source>
        <dbReference type="ARBA" id="ARBA00009817"/>
    </source>
</evidence>
<evidence type="ECO:0000256" key="4">
    <source>
        <dbReference type="ARBA" id="ARBA00022490"/>
    </source>
</evidence>
<name>A0AA36FNA0_OCTVU</name>
<sequence length="225" mass="26341">MASDTGQEPYKSPDFCQGYANPKFKVLSKTDDYELREYEATKWVATTKEIPQITHSNSSMFFSLFKYIRGKNSENKAINMTVPVTTKIDKESGDTGPCKMTMRFFLETDQNPKPTADDVFLAEEEPFKVYVRSFSGFAKDKNWKENAEILKNAVPKDTYDPSHYYIAGYNSPFKLFNRHNEVWLPVKHHEDHHDQQHQQQQQQQQTEPQQQQQQQEDEVKQAEDK</sequence>
<comment type="subunit">
    <text evidence="3">Monomer.</text>
</comment>
<dbReference type="Pfam" id="PF04832">
    <property type="entry name" value="SOUL"/>
    <property type="match status" value="1"/>
</dbReference>
<comment type="similarity">
    <text evidence="2">Belongs to the HEBP family.</text>
</comment>
<evidence type="ECO:0000313" key="8">
    <source>
        <dbReference type="EMBL" id="CAI9744217.1"/>
    </source>
</evidence>
<keyword evidence="4" id="KW-0963">Cytoplasm</keyword>
<organism evidence="8 9">
    <name type="scientific">Octopus vulgaris</name>
    <name type="common">Common octopus</name>
    <dbReference type="NCBI Taxonomy" id="6645"/>
    <lineage>
        <taxon>Eukaryota</taxon>
        <taxon>Metazoa</taxon>
        <taxon>Spiralia</taxon>
        <taxon>Lophotrochozoa</taxon>
        <taxon>Mollusca</taxon>
        <taxon>Cephalopoda</taxon>
        <taxon>Coleoidea</taxon>
        <taxon>Octopodiformes</taxon>
        <taxon>Octopoda</taxon>
        <taxon>Incirrata</taxon>
        <taxon>Octopodidae</taxon>
        <taxon>Octopus</taxon>
    </lineage>
</organism>
<dbReference type="SUPFAM" id="SSF55136">
    <property type="entry name" value="Probable bacterial effector-binding domain"/>
    <property type="match status" value="1"/>
</dbReference>
<evidence type="ECO:0000256" key="1">
    <source>
        <dbReference type="ARBA" id="ARBA00004496"/>
    </source>
</evidence>
<accession>A0AA36FNA0</accession>
<proteinExistence type="inferred from homology"/>
<dbReference type="Proteomes" id="UP001162480">
    <property type="component" value="Chromosome 30"/>
</dbReference>
<evidence type="ECO:0000313" key="9">
    <source>
        <dbReference type="Proteomes" id="UP001162480"/>
    </source>
</evidence>
<dbReference type="InterPro" id="IPR006917">
    <property type="entry name" value="SOUL_heme-bd"/>
</dbReference>
<evidence type="ECO:0000256" key="6">
    <source>
        <dbReference type="ARBA" id="ARBA00040755"/>
    </source>
</evidence>
<dbReference type="FunFam" id="3.20.80.10:FF:000003">
    <property type="entry name" value="Heme-binding protein 1"/>
    <property type="match status" value="1"/>
</dbReference>
<dbReference type="GO" id="GO:0005737">
    <property type="term" value="C:cytoplasm"/>
    <property type="evidence" value="ECO:0007669"/>
    <property type="project" value="UniProtKB-SubCell"/>
</dbReference>
<dbReference type="AlphaFoldDB" id="A0AA36FNA0"/>
<reference evidence="8" key="1">
    <citation type="submission" date="2023-08" db="EMBL/GenBank/DDBJ databases">
        <authorList>
            <person name="Alioto T."/>
            <person name="Alioto T."/>
            <person name="Gomez Garrido J."/>
        </authorList>
    </citation>
    <scope>NUCLEOTIDE SEQUENCE</scope>
</reference>
<feature type="region of interest" description="Disordered" evidence="7">
    <location>
        <begin position="188"/>
        <end position="225"/>
    </location>
</feature>
<keyword evidence="9" id="KW-1185">Reference proteome</keyword>
<evidence type="ECO:0000256" key="3">
    <source>
        <dbReference type="ARBA" id="ARBA00011245"/>
    </source>
</evidence>